<dbReference type="GO" id="GO:0046872">
    <property type="term" value="F:metal ion binding"/>
    <property type="evidence" value="ECO:0007669"/>
    <property type="project" value="UniProtKB-KW"/>
</dbReference>
<dbReference type="InterPro" id="IPR036922">
    <property type="entry name" value="Rieske_2Fe-2S_sf"/>
</dbReference>
<dbReference type="Gene3D" id="2.102.10.10">
    <property type="entry name" value="Rieske [2Fe-2S] iron-sulphur domain"/>
    <property type="match status" value="1"/>
</dbReference>
<dbReference type="InterPro" id="IPR006311">
    <property type="entry name" value="TAT_signal"/>
</dbReference>
<keyword evidence="1" id="KW-0001">2Fe-2S</keyword>
<evidence type="ECO:0000256" key="3">
    <source>
        <dbReference type="ARBA" id="ARBA00023004"/>
    </source>
</evidence>
<evidence type="ECO:0000256" key="4">
    <source>
        <dbReference type="ARBA" id="ARBA00023014"/>
    </source>
</evidence>
<keyword evidence="8" id="KW-1185">Reference proteome</keyword>
<dbReference type="RefSeq" id="WP_075736240.1">
    <property type="nucleotide sequence ID" value="NZ_CP009249.1"/>
</dbReference>
<evidence type="ECO:0000259" key="6">
    <source>
        <dbReference type="PROSITE" id="PS51296"/>
    </source>
</evidence>
<evidence type="ECO:0000313" key="8">
    <source>
        <dbReference type="Proteomes" id="UP000185491"/>
    </source>
</evidence>
<dbReference type="Proteomes" id="UP000185491">
    <property type="component" value="Chromosome"/>
</dbReference>
<reference evidence="7 8" key="1">
    <citation type="submission" date="2014-08" db="EMBL/GenBank/DDBJ databases">
        <title>Complete genome sequence of Corynebacterium phocae M408/89/1(T)(=DSM 44612(T)), isolated from the common seal (Phoca vitulina).</title>
        <authorList>
            <person name="Ruckert C."/>
            <person name="Albersmeier A."/>
            <person name="Winkler A."/>
            <person name="Kalinowski J."/>
        </authorList>
    </citation>
    <scope>NUCLEOTIDE SEQUENCE [LARGE SCALE GENOMIC DNA]</scope>
    <source>
        <strain evidence="7 8">M408/89/1</strain>
    </source>
</reference>
<dbReference type="PROSITE" id="PS51318">
    <property type="entry name" value="TAT"/>
    <property type="match status" value="1"/>
</dbReference>
<keyword evidence="2" id="KW-0479">Metal-binding</keyword>
<keyword evidence="5" id="KW-0732">Signal</keyword>
<dbReference type="AlphaFoldDB" id="A0A1L7D678"/>
<evidence type="ECO:0000256" key="5">
    <source>
        <dbReference type="SAM" id="SignalP"/>
    </source>
</evidence>
<dbReference type="STRING" id="161895.CPHO_12290"/>
<dbReference type="Pfam" id="PF00355">
    <property type="entry name" value="Rieske"/>
    <property type="match status" value="1"/>
</dbReference>
<feature type="signal peptide" evidence="5">
    <location>
        <begin position="1"/>
        <end position="22"/>
    </location>
</feature>
<feature type="domain" description="Rieske" evidence="6">
    <location>
        <begin position="29"/>
        <end position="119"/>
    </location>
</feature>
<keyword evidence="3" id="KW-0408">Iron</keyword>
<feature type="chain" id="PRO_5012724603" evidence="5">
    <location>
        <begin position="23"/>
        <end position="122"/>
    </location>
</feature>
<dbReference type="SUPFAM" id="SSF50022">
    <property type="entry name" value="ISP domain"/>
    <property type="match status" value="1"/>
</dbReference>
<sequence length="122" mass="12573">MNCSRRLFLLGSATTFAGAYLAACGSEPTAQIAATEVPVGSGIIVDGIIFAQPVEGEFKAFSAKCPHQGSTITKIEGSDAICTTHFSTFDMTTGEVVSGPSPKGLTEYEVAKDGALIKNVPA</sequence>
<dbReference type="KEGG" id="cpho:CPHO_12290"/>
<proteinExistence type="predicted"/>
<dbReference type="PROSITE" id="PS51296">
    <property type="entry name" value="RIESKE"/>
    <property type="match status" value="1"/>
</dbReference>
<gene>
    <name evidence="7" type="ORF">CPHO_12290</name>
</gene>
<dbReference type="GO" id="GO:0004497">
    <property type="term" value="F:monooxygenase activity"/>
    <property type="evidence" value="ECO:0007669"/>
    <property type="project" value="UniProtKB-ARBA"/>
</dbReference>
<evidence type="ECO:0000256" key="2">
    <source>
        <dbReference type="ARBA" id="ARBA00022723"/>
    </source>
</evidence>
<evidence type="ECO:0000256" key="1">
    <source>
        <dbReference type="ARBA" id="ARBA00022714"/>
    </source>
</evidence>
<dbReference type="GO" id="GO:0016705">
    <property type="term" value="F:oxidoreductase activity, acting on paired donors, with incorporation or reduction of molecular oxygen"/>
    <property type="evidence" value="ECO:0007669"/>
    <property type="project" value="UniProtKB-ARBA"/>
</dbReference>
<dbReference type="EMBL" id="CP009249">
    <property type="protein sequence ID" value="APT93541.1"/>
    <property type="molecule type" value="Genomic_DNA"/>
</dbReference>
<keyword evidence="4" id="KW-0411">Iron-sulfur</keyword>
<dbReference type="GO" id="GO:0051537">
    <property type="term" value="F:2 iron, 2 sulfur cluster binding"/>
    <property type="evidence" value="ECO:0007669"/>
    <property type="project" value="UniProtKB-KW"/>
</dbReference>
<name>A0A1L7D678_9CORY</name>
<accession>A0A1L7D678</accession>
<dbReference type="OrthoDB" id="25106at2"/>
<protein>
    <submittedName>
        <fullName evidence="7">Iron-sulfur protein</fullName>
    </submittedName>
</protein>
<organism evidence="7 8">
    <name type="scientific">Corynebacterium phocae</name>
    <dbReference type="NCBI Taxonomy" id="161895"/>
    <lineage>
        <taxon>Bacteria</taxon>
        <taxon>Bacillati</taxon>
        <taxon>Actinomycetota</taxon>
        <taxon>Actinomycetes</taxon>
        <taxon>Mycobacteriales</taxon>
        <taxon>Corynebacteriaceae</taxon>
        <taxon>Corynebacterium</taxon>
    </lineage>
</organism>
<evidence type="ECO:0000313" key="7">
    <source>
        <dbReference type="EMBL" id="APT93541.1"/>
    </source>
</evidence>
<dbReference type="InterPro" id="IPR017941">
    <property type="entry name" value="Rieske_2Fe-2S"/>
</dbReference>
<dbReference type="CDD" id="cd03467">
    <property type="entry name" value="Rieske"/>
    <property type="match status" value="1"/>
</dbReference>